<evidence type="ECO:0000313" key="2">
    <source>
        <dbReference type="Proteomes" id="UP000261520"/>
    </source>
</evidence>
<evidence type="ECO:0000313" key="1">
    <source>
        <dbReference type="Ensembl" id="ENSPMGP00000004231.1"/>
    </source>
</evidence>
<protein>
    <submittedName>
        <fullName evidence="1">Uncharacterized protein</fullName>
    </submittedName>
</protein>
<proteinExistence type="predicted"/>
<sequence>LQSPRVVDLCFANVDIVNSFITFVQVKVHNHLAQSPSIVQVCTANPKMINT</sequence>
<dbReference type="AlphaFoldDB" id="A0A3B3ZIJ1"/>
<dbReference type="Ensembl" id="ENSPMGT00000004496.1">
    <property type="protein sequence ID" value="ENSPMGP00000004231.1"/>
    <property type="gene ID" value="ENSPMGG00000003611.1"/>
</dbReference>
<keyword evidence="2" id="KW-1185">Reference proteome</keyword>
<dbReference type="Proteomes" id="UP000261520">
    <property type="component" value="Unplaced"/>
</dbReference>
<reference evidence="1" key="1">
    <citation type="submission" date="2025-08" db="UniProtKB">
        <authorList>
            <consortium name="Ensembl"/>
        </authorList>
    </citation>
    <scope>IDENTIFICATION</scope>
</reference>
<accession>A0A3B3ZIJ1</accession>
<reference evidence="1" key="2">
    <citation type="submission" date="2025-09" db="UniProtKB">
        <authorList>
            <consortium name="Ensembl"/>
        </authorList>
    </citation>
    <scope>IDENTIFICATION</scope>
</reference>
<organism evidence="1 2">
    <name type="scientific">Periophthalmus magnuspinnatus</name>
    <dbReference type="NCBI Taxonomy" id="409849"/>
    <lineage>
        <taxon>Eukaryota</taxon>
        <taxon>Metazoa</taxon>
        <taxon>Chordata</taxon>
        <taxon>Craniata</taxon>
        <taxon>Vertebrata</taxon>
        <taxon>Euteleostomi</taxon>
        <taxon>Actinopterygii</taxon>
        <taxon>Neopterygii</taxon>
        <taxon>Teleostei</taxon>
        <taxon>Neoteleostei</taxon>
        <taxon>Acanthomorphata</taxon>
        <taxon>Gobiaria</taxon>
        <taxon>Gobiiformes</taxon>
        <taxon>Gobioidei</taxon>
        <taxon>Gobiidae</taxon>
        <taxon>Oxudercinae</taxon>
        <taxon>Periophthalmus</taxon>
    </lineage>
</organism>
<name>A0A3B3ZIJ1_9GOBI</name>